<dbReference type="EMBL" id="JAIWYP010000001">
    <property type="protein sequence ID" value="KAH3877446.1"/>
    <property type="molecule type" value="Genomic_DNA"/>
</dbReference>
<reference evidence="1" key="2">
    <citation type="submission" date="2020-11" db="EMBL/GenBank/DDBJ databases">
        <authorList>
            <person name="McCartney M.A."/>
            <person name="Auch B."/>
            <person name="Kono T."/>
            <person name="Mallez S."/>
            <person name="Becker A."/>
            <person name="Gohl D.M."/>
            <person name="Silverstein K.A.T."/>
            <person name="Koren S."/>
            <person name="Bechman K.B."/>
            <person name="Herman A."/>
            <person name="Abrahante J.E."/>
            <person name="Garbe J."/>
        </authorList>
    </citation>
    <scope>NUCLEOTIDE SEQUENCE</scope>
    <source>
        <strain evidence="1">Duluth1</strain>
        <tissue evidence="1">Whole animal</tissue>
    </source>
</reference>
<keyword evidence="2" id="KW-1185">Reference proteome</keyword>
<name>A0A9D4MJM2_DREPO</name>
<proteinExistence type="predicted"/>
<accession>A0A9D4MJM2</accession>
<dbReference type="Proteomes" id="UP000828390">
    <property type="component" value="Unassembled WGS sequence"/>
</dbReference>
<gene>
    <name evidence="1" type="ORF">DPMN_001313</name>
</gene>
<comment type="caution">
    <text evidence="1">The sequence shown here is derived from an EMBL/GenBank/DDBJ whole genome shotgun (WGS) entry which is preliminary data.</text>
</comment>
<evidence type="ECO:0000313" key="2">
    <source>
        <dbReference type="Proteomes" id="UP000828390"/>
    </source>
</evidence>
<sequence>MVRLTQLLFARDYIRFTRVQDRTRRQLTAWCVQSRRDCCAISFGAGFREVLLDFSRCIERPSRLLRFNRGRLTFQRPE</sequence>
<protein>
    <submittedName>
        <fullName evidence="1">Uncharacterized protein</fullName>
    </submittedName>
</protein>
<organism evidence="1 2">
    <name type="scientific">Dreissena polymorpha</name>
    <name type="common">Zebra mussel</name>
    <name type="synonym">Mytilus polymorpha</name>
    <dbReference type="NCBI Taxonomy" id="45954"/>
    <lineage>
        <taxon>Eukaryota</taxon>
        <taxon>Metazoa</taxon>
        <taxon>Spiralia</taxon>
        <taxon>Lophotrochozoa</taxon>
        <taxon>Mollusca</taxon>
        <taxon>Bivalvia</taxon>
        <taxon>Autobranchia</taxon>
        <taxon>Heteroconchia</taxon>
        <taxon>Euheterodonta</taxon>
        <taxon>Imparidentia</taxon>
        <taxon>Neoheterodontei</taxon>
        <taxon>Myida</taxon>
        <taxon>Dreissenoidea</taxon>
        <taxon>Dreissenidae</taxon>
        <taxon>Dreissena</taxon>
    </lineage>
</organism>
<reference evidence="1" key="1">
    <citation type="journal article" date="2019" name="bioRxiv">
        <title>The Genome of the Zebra Mussel, Dreissena polymorpha: A Resource for Invasive Species Research.</title>
        <authorList>
            <person name="McCartney M.A."/>
            <person name="Auch B."/>
            <person name="Kono T."/>
            <person name="Mallez S."/>
            <person name="Zhang Y."/>
            <person name="Obille A."/>
            <person name="Becker A."/>
            <person name="Abrahante J.E."/>
            <person name="Garbe J."/>
            <person name="Badalamenti J.P."/>
            <person name="Herman A."/>
            <person name="Mangelson H."/>
            <person name="Liachko I."/>
            <person name="Sullivan S."/>
            <person name="Sone E.D."/>
            <person name="Koren S."/>
            <person name="Silverstein K.A.T."/>
            <person name="Beckman K.B."/>
            <person name="Gohl D.M."/>
        </authorList>
    </citation>
    <scope>NUCLEOTIDE SEQUENCE</scope>
    <source>
        <strain evidence="1">Duluth1</strain>
        <tissue evidence="1">Whole animal</tissue>
    </source>
</reference>
<dbReference type="AlphaFoldDB" id="A0A9D4MJM2"/>
<evidence type="ECO:0000313" key="1">
    <source>
        <dbReference type="EMBL" id="KAH3877446.1"/>
    </source>
</evidence>